<dbReference type="Proteomes" id="UP000010847">
    <property type="component" value="Chromosome"/>
</dbReference>
<comment type="subcellular location">
    <subcellularLocation>
        <location evidence="1">Membrane</location>
        <topology evidence="1">Lipid-anchor</topology>
    </subcellularLocation>
</comment>
<keyword evidence="6" id="KW-0564">Palmitate</keyword>
<dbReference type="KEGG" id="dmt:DESME_00940"/>
<evidence type="ECO:0000313" key="11">
    <source>
        <dbReference type="Proteomes" id="UP000010847"/>
    </source>
</evidence>
<evidence type="ECO:0000256" key="2">
    <source>
        <dbReference type="ARBA" id="ARBA00007886"/>
    </source>
</evidence>
<protein>
    <submittedName>
        <fullName evidence="10">Germination protein Ger(X)C</fullName>
    </submittedName>
</protein>
<evidence type="ECO:0000259" key="9">
    <source>
        <dbReference type="Pfam" id="PF25198"/>
    </source>
</evidence>
<feature type="domain" description="Spore germination GerAC-like C-terminal" evidence="8">
    <location>
        <begin position="214"/>
        <end position="377"/>
    </location>
</feature>
<evidence type="ECO:0000259" key="8">
    <source>
        <dbReference type="Pfam" id="PF05504"/>
    </source>
</evidence>
<comment type="similarity">
    <text evidence="2">Belongs to the GerABKC lipoprotein family.</text>
</comment>
<keyword evidence="5" id="KW-0472">Membrane</keyword>
<dbReference type="InterPro" id="IPR038501">
    <property type="entry name" value="Spore_GerAC_C_sf"/>
</dbReference>
<keyword evidence="7" id="KW-0449">Lipoprotein</keyword>
<dbReference type="Pfam" id="PF05504">
    <property type="entry name" value="Spore_GerAC"/>
    <property type="match status" value="1"/>
</dbReference>
<feature type="domain" description="Spore germination protein N-terminal" evidence="9">
    <location>
        <begin position="23"/>
        <end position="196"/>
    </location>
</feature>
<sequence>MKKIVSLLIFCLLLTSTLTGCWNRKELITLAIVQAFGIDQTEDDQVDISAQILKPILAKGSSEKDDKGVWVVSSTGETVFDAIRNASLKTDRRLFFAHNDVIVIGEETAIAGIAPFLDFLGRDHESHEIAHIFIARGKARDILLGEHEQERVPSQAIENLVKTSGITSQVPEVNLKDLLGTLASKTNSSVAPGIKIQKKDENGASKNVVILDSTAIFKKDKLIGWFNHAETRGLLWVLGEVKTGIITVKSPLEKTKNVSLEIIKTSTQLKPEITEGKLSITIAVKENGNLAEQMLRVDLAKPDTLAELEKRQAIAIEEEIQTALSKAQTWNVDIFKFGDEFHRKYPHEWPELEKNWEKEFPKIAVNFEITAKLNGIGLSTPPADTGESQK</sequence>
<dbReference type="Pfam" id="PF25198">
    <property type="entry name" value="Spore_GerAC_N"/>
    <property type="match status" value="1"/>
</dbReference>
<dbReference type="RefSeq" id="WP_006719145.1">
    <property type="nucleotide sequence ID" value="NZ_CP007032.1"/>
</dbReference>
<evidence type="ECO:0000256" key="1">
    <source>
        <dbReference type="ARBA" id="ARBA00004635"/>
    </source>
</evidence>
<gene>
    <name evidence="10" type="ORF">DESME_00940</name>
</gene>
<name>W0E9U0_9FIRM</name>
<dbReference type="EMBL" id="CP007032">
    <property type="protein sequence ID" value="AHF05816.1"/>
    <property type="molecule type" value="Genomic_DNA"/>
</dbReference>
<evidence type="ECO:0000256" key="6">
    <source>
        <dbReference type="ARBA" id="ARBA00023139"/>
    </source>
</evidence>
<dbReference type="HOGENOM" id="CLU_051140_0_0_9"/>
<dbReference type="Gene3D" id="3.30.300.210">
    <property type="entry name" value="Nutrient germinant receptor protein C, domain 3"/>
    <property type="match status" value="1"/>
</dbReference>
<dbReference type="eggNOG" id="ENOG502Z9N7">
    <property type="taxonomic scope" value="Bacteria"/>
</dbReference>
<dbReference type="STRING" id="871968.DESME_00940"/>
<evidence type="ECO:0000256" key="5">
    <source>
        <dbReference type="ARBA" id="ARBA00023136"/>
    </source>
</evidence>
<keyword evidence="3" id="KW-0309">Germination</keyword>
<dbReference type="InterPro" id="IPR057336">
    <property type="entry name" value="GerAC_N"/>
</dbReference>
<dbReference type="Gene3D" id="6.20.190.10">
    <property type="entry name" value="Nutrient germinant receptor protein C, domain 1"/>
    <property type="match status" value="1"/>
</dbReference>
<evidence type="ECO:0000313" key="10">
    <source>
        <dbReference type="EMBL" id="AHF05816.1"/>
    </source>
</evidence>
<dbReference type="NCBIfam" id="TIGR02887">
    <property type="entry name" value="spore_ger_x_C"/>
    <property type="match status" value="1"/>
</dbReference>
<reference evidence="10 11" key="1">
    <citation type="submission" date="2013-12" db="EMBL/GenBank/DDBJ databases">
        <authorList>
            <consortium name="DOE Joint Genome Institute"/>
            <person name="Smidt H."/>
            <person name="Huntemann M."/>
            <person name="Han J."/>
            <person name="Chen A."/>
            <person name="Kyrpides N."/>
            <person name="Mavromatis K."/>
            <person name="Markowitz V."/>
            <person name="Palaniappan K."/>
            <person name="Ivanova N."/>
            <person name="Schaumberg A."/>
            <person name="Pati A."/>
            <person name="Liolios K."/>
            <person name="Nordberg H.P."/>
            <person name="Cantor M.N."/>
            <person name="Hua S.X."/>
            <person name="Woyke T."/>
        </authorList>
    </citation>
    <scope>NUCLEOTIDE SEQUENCE [LARGE SCALE GENOMIC DNA]</scope>
    <source>
        <strain evidence="11">DSM 15288</strain>
    </source>
</reference>
<dbReference type="GO" id="GO:0016020">
    <property type="term" value="C:membrane"/>
    <property type="evidence" value="ECO:0007669"/>
    <property type="project" value="UniProtKB-SubCell"/>
</dbReference>
<keyword evidence="4" id="KW-0732">Signal</keyword>
<evidence type="ECO:0000256" key="3">
    <source>
        <dbReference type="ARBA" id="ARBA00022544"/>
    </source>
</evidence>
<dbReference type="PANTHER" id="PTHR35789">
    <property type="entry name" value="SPORE GERMINATION PROTEIN B3"/>
    <property type="match status" value="1"/>
</dbReference>
<dbReference type="OrthoDB" id="9816067at2"/>
<dbReference type="InterPro" id="IPR008844">
    <property type="entry name" value="Spore_GerAC-like"/>
</dbReference>
<evidence type="ECO:0000256" key="4">
    <source>
        <dbReference type="ARBA" id="ARBA00022729"/>
    </source>
</evidence>
<keyword evidence="11" id="KW-1185">Reference proteome</keyword>
<dbReference type="PANTHER" id="PTHR35789:SF1">
    <property type="entry name" value="SPORE GERMINATION PROTEIN B3"/>
    <property type="match status" value="1"/>
</dbReference>
<proteinExistence type="inferred from homology"/>
<dbReference type="InterPro" id="IPR046953">
    <property type="entry name" value="Spore_GerAC-like_C"/>
</dbReference>
<dbReference type="GO" id="GO:0009847">
    <property type="term" value="P:spore germination"/>
    <property type="evidence" value="ECO:0007669"/>
    <property type="project" value="InterPro"/>
</dbReference>
<organism evidence="10 11">
    <name type="scientific">Desulfitobacterium metallireducens DSM 15288</name>
    <dbReference type="NCBI Taxonomy" id="871968"/>
    <lineage>
        <taxon>Bacteria</taxon>
        <taxon>Bacillati</taxon>
        <taxon>Bacillota</taxon>
        <taxon>Clostridia</taxon>
        <taxon>Eubacteriales</taxon>
        <taxon>Desulfitobacteriaceae</taxon>
        <taxon>Desulfitobacterium</taxon>
    </lineage>
</organism>
<dbReference type="AlphaFoldDB" id="W0E9U0"/>
<accession>W0E9U0</accession>
<dbReference type="PROSITE" id="PS51257">
    <property type="entry name" value="PROKAR_LIPOPROTEIN"/>
    <property type="match status" value="1"/>
</dbReference>
<evidence type="ECO:0000256" key="7">
    <source>
        <dbReference type="ARBA" id="ARBA00023288"/>
    </source>
</evidence>